<evidence type="ECO:0000313" key="1">
    <source>
        <dbReference type="EMBL" id="TGY64892.1"/>
    </source>
</evidence>
<gene>
    <name evidence="1" type="ORF">E5336_11165</name>
</gene>
<evidence type="ECO:0000313" key="2">
    <source>
        <dbReference type="Proteomes" id="UP000308836"/>
    </source>
</evidence>
<accession>A0AC61R633</accession>
<comment type="caution">
    <text evidence="1">The sequence shown here is derived from an EMBL/GenBank/DDBJ whole genome shotgun (WGS) entry which is preliminary data.</text>
</comment>
<sequence length="213" mass="24709">MKQKKSSPFQWVSVETSDALAHDEDGTLLSVIQAIDEKKDWSGLKKDVYATFYLKKSARALERKKETKLTVENMRTWSKSSAFKKTVYEVEKNYEEKFTMTGLMIIMTGTMVLFFLRAVLAQTYFINFSVDAIVGAIGAVILFSNFRVKYRMIRSCTNSKDFLYMDISSFVLSALLKMMLPPNIDFTLVVLIVAYFIEKRKFKFVLDEFLRSY</sequence>
<name>A0AC61R633_9FIRM</name>
<protein>
    <submittedName>
        <fullName evidence="1">Uncharacterized protein</fullName>
    </submittedName>
</protein>
<reference evidence="1" key="1">
    <citation type="submission" date="2019-04" db="EMBL/GenBank/DDBJ databases">
        <title>Microbes associate with the intestines of laboratory mice.</title>
        <authorList>
            <person name="Navarre W."/>
            <person name="Wong E."/>
            <person name="Huang K."/>
            <person name="Tropini C."/>
            <person name="Ng K."/>
            <person name="Yu B."/>
        </authorList>
    </citation>
    <scope>NUCLEOTIDE SEQUENCE</scope>
    <source>
        <strain evidence="1">NM09_H32</strain>
    </source>
</reference>
<dbReference type="EMBL" id="SRYG01000029">
    <property type="protein sequence ID" value="TGY64892.1"/>
    <property type="molecule type" value="Genomic_DNA"/>
</dbReference>
<organism evidence="1 2">
    <name type="scientific">Dubosiella muris</name>
    <dbReference type="NCBI Taxonomy" id="3038133"/>
    <lineage>
        <taxon>Bacteria</taxon>
        <taxon>Bacillati</taxon>
        <taxon>Bacillota</taxon>
        <taxon>Erysipelotrichia</taxon>
        <taxon>Erysipelotrichales</taxon>
        <taxon>Erysipelotrichaceae</taxon>
        <taxon>Dubosiella</taxon>
    </lineage>
</organism>
<dbReference type="Proteomes" id="UP000308836">
    <property type="component" value="Unassembled WGS sequence"/>
</dbReference>
<proteinExistence type="predicted"/>
<keyword evidence="2" id="KW-1185">Reference proteome</keyword>